<evidence type="ECO:0000313" key="4">
    <source>
        <dbReference type="Proteomes" id="UP001304671"/>
    </source>
</evidence>
<gene>
    <name evidence="3" type="primary">cmr4</name>
    <name evidence="3" type="ORF">VB264_21205</name>
</gene>
<accession>A0ABU5QVF7</accession>
<reference evidence="3 4" key="1">
    <citation type="submission" date="2023-12" db="EMBL/GenBank/DDBJ databases">
        <title>Novel species of the genus Arcicella isolated from rivers.</title>
        <authorList>
            <person name="Lu H."/>
        </authorList>
    </citation>
    <scope>NUCLEOTIDE SEQUENCE [LARGE SCALE GENOMIC DNA]</scope>
    <source>
        <strain evidence="3 4">LMG 21963</strain>
    </source>
</reference>
<dbReference type="PANTHER" id="PTHR36700:SF1">
    <property type="entry name" value="CRISPR SYSTEM CMR SUBUNIT CMR4"/>
    <property type="match status" value="1"/>
</dbReference>
<dbReference type="Pfam" id="PF03787">
    <property type="entry name" value="RAMPs"/>
    <property type="match status" value="1"/>
</dbReference>
<organism evidence="3 4">
    <name type="scientific">Arcicella aquatica</name>
    <dbReference type="NCBI Taxonomy" id="217141"/>
    <lineage>
        <taxon>Bacteria</taxon>
        <taxon>Pseudomonadati</taxon>
        <taxon>Bacteroidota</taxon>
        <taxon>Cytophagia</taxon>
        <taxon>Cytophagales</taxon>
        <taxon>Flectobacillaceae</taxon>
        <taxon>Arcicella</taxon>
    </lineage>
</organism>
<dbReference type="InterPro" id="IPR005537">
    <property type="entry name" value="RAMP_III_fam"/>
</dbReference>
<keyword evidence="4" id="KW-1185">Reference proteome</keyword>
<comment type="caution">
    <text evidence="3">The sequence shown here is derived from an EMBL/GenBank/DDBJ whole genome shotgun (WGS) entry which is preliminary data.</text>
</comment>
<proteinExistence type="predicted"/>
<dbReference type="InterPro" id="IPR013410">
    <property type="entry name" value="CRISPR-assoc_RAMP_Cmr4"/>
</dbReference>
<evidence type="ECO:0000259" key="2">
    <source>
        <dbReference type="Pfam" id="PF03787"/>
    </source>
</evidence>
<dbReference type="Proteomes" id="UP001304671">
    <property type="component" value="Unassembled WGS sequence"/>
</dbReference>
<keyword evidence="1" id="KW-0051">Antiviral defense</keyword>
<name>A0ABU5QVF7_9BACT</name>
<sequence>MKSTLFIIKNITNLHAGDGDSSDGLIDKTVQRDPTTRIPVIHASSLKGSLREHFKNLSETASIFGKEPKKEASVDANKGSHIFWDARLLALPIQDDSHGYVLATTQDLIDDFKEVIKLCAVASTDKLATLTNPVEKLTNKPLRVLSNTEFEEHCERLHVIARNNLENGKSVNLWYEEVVPRQALFYAVIQHPETESPLISKIKETNLIQIGANATIGYGQCQFTVVN</sequence>
<feature type="domain" description="CRISPR type III-associated protein" evidence="2">
    <location>
        <begin position="8"/>
        <end position="221"/>
    </location>
</feature>
<dbReference type="NCBIfam" id="TIGR02580">
    <property type="entry name" value="cas_RAMP_Cmr4"/>
    <property type="match status" value="1"/>
</dbReference>
<dbReference type="PANTHER" id="PTHR36700">
    <property type="entry name" value="CRISPR SYSTEM CMR SUBUNIT CMR4"/>
    <property type="match status" value="1"/>
</dbReference>
<protein>
    <submittedName>
        <fullName evidence="3">Type III-B CRISPR module RAMP protein Cmr4</fullName>
    </submittedName>
</protein>
<evidence type="ECO:0000313" key="3">
    <source>
        <dbReference type="EMBL" id="MEA5260331.1"/>
    </source>
</evidence>
<evidence type="ECO:0000256" key="1">
    <source>
        <dbReference type="ARBA" id="ARBA00023118"/>
    </source>
</evidence>
<dbReference type="RefSeq" id="WP_323252748.1">
    <property type="nucleotide sequence ID" value="NZ_JAYFUL010000051.1"/>
</dbReference>
<dbReference type="EMBL" id="JAYFUL010000051">
    <property type="protein sequence ID" value="MEA5260331.1"/>
    <property type="molecule type" value="Genomic_DNA"/>
</dbReference>